<organism evidence="1 2">
    <name type="scientific">Dictyobacter alpinus</name>
    <dbReference type="NCBI Taxonomy" id="2014873"/>
    <lineage>
        <taxon>Bacteria</taxon>
        <taxon>Bacillati</taxon>
        <taxon>Chloroflexota</taxon>
        <taxon>Ktedonobacteria</taxon>
        <taxon>Ktedonobacterales</taxon>
        <taxon>Dictyobacteraceae</taxon>
        <taxon>Dictyobacter</taxon>
    </lineage>
</organism>
<sequence>MMNFIGTLKFGAAYNVDGKDKSKKGMISFTVADEIGNTFSCQMWEDDPQFANLAQGIEQMRFQPVQFTIKSYVSRMRTFKDGTERPQTNFIVANVSFPNAAAPASTTGA</sequence>
<protein>
    <recommendedName>
        <fullName evidence="3">Single-stranded DNA-binding protein</fullName>
    </recommendedName>
</protein>
<dbReference type="EMBL" id="BIFT01000002">
    <property type="protein sequence ID" value="GCE31527.1"/>
    <property type="molecule type" value="Genomic_DNA"/>
</dbReference>
<name>A0A402BJK4_9CHLR</name>
<comment type="caution">
    <text evidence="1">The sequence shown here is derived from an EMBL/GenBank/DDBJ whole genome shotgun (WGS) entry which is preliminary data.</text>
</comment>
<dbReference type="AlphaFoldDB" id="A0A402BJK4"/>
<reference evidence="2" key="1">
    <citation type="submission" date="2018-12" db="EMBL/GenBank/DDBJ databases">
        <title>Tengunoibacter tsumagoiensis gen. nov., sp. nov., Dictyobacter kobayashii sp. nov., D. alpinus sp. nov., and D. joshuensis sp. nov. and description of Dictyobacteraceae fam. nov. within the order Ktedonobacterales isolated from Tengu-no-mugimeshi.</title>
        <authorList>
            <person name="Wang C.M."/>
            <person name="Zheng Y."/>
            <person name="Sakai Y."/>
            <person name="Toyoda A."/>
            <person name="Minakuchi Y."/>
            <person name="Abe K."/>
            <person name="Yokota A."/>
            <person name="Yabe S."/>
        </authorList>
    </citation>
    <scope>NUCLEOTIDE SEQUENCE [LARGE SCALE GENOMIC DNA]</scope>
    <source>
        <strain evidence="2">Uno16</strain>
    </source>
</reference>
<dbReference type="RefSeq" id="WP_126631485.1">
    <property type="nucleotide sequence ID" value="NZ_BIFT01000002.1"/>
</dbReference>
<proteinExistence type="predicted"/>
<gene>
    <name evidence="1" type="ORF">KDA_70110</name>
</gene>
<dbReference type="Proteomes" id="UP000287171">
    <property type="component" value="Unassembled WGS sequence"/>
</dbReference>
<accession>A0A402BJK4</accession>
<evidence type="ECO:0000313" key="2">
    <source>
        <dbReference type="Proteomes" id="UP000287171"/>
    </source>
</evidence>
<dbReference type="OrthoDB" id="164235at2"/>
<keyword evidence="2" id="KW-1185">Reference proteome</keyword>
<evidence type="ECO:0000313" key="1">
    <source>
        <dbReference type="EMBL" id="GCE31527.1"/>
    </source>
</evidence>
<evidence type="ECO:0008006" key="3">
    <source>
        <dbReference type="Google" id="ProtNLM"/>
    </source>
</evidence>